<feature type="compositionally biased region" description="Polar residues" evidence="1">
    <location>
        <begin position="76"/>
        <end position="89"/>
    </location>
</feature>
<sequence>MTNAHDAGTLQIGTTTPSSPPRPPRTRPTYLNKNPDHDPAPERQVPPVNEYPPFNANDAPIQRAHKRPAPPANEHPQYNTNAAHPSLTTRRPHTMCNAHYEPHHPSKQQPEPQTDDPAATNDDHRL</sequence>
<dbReference type="HOGENOM" id="CLU_1981930_0_0_1"/>
<reference evidence="3" key="2">
    <citation type="submission" date="2015-01" db="EMBL/GenBank/DDBJ databases">
        <title>Evolutionary Origins and Diversification of the Mycorrhizal Mutualists.</title>
        <authorList>
            <consortium name="DOE Joint Genome Institute"/>
            <consortium name="Mycorrhizal Genomics Consortium"/>
            <person name="Kohler A."/>
            <person name="Kuo A."/>
            <person name="Nagy L.G."/>
            <person name="Floudas D."/>
            <person name="Copeland A."/>
            <person name="Barry K.W."/>
            <person name="Cichocki N."/>
            <person name="Veneault-Fourrey C."/>
            <person name="LaButti K."/>
            <person name="Lindquist E.A."/>
            <person name="Lipzen A."/>
            <person name="Lundell T."/>
            <person name="Morin E."/>
            <person name="Murat C."/>
            <person name="Riley R."/>
            <person name="Ohm R."/>
            <person name="Sun H."/>
            <person name="Tunlid A."/>
            <person name="Henrissat B."/>
            <person name="Grigoriev I.V."/>
            <person name="Hibbett D.S."/>
            <person name="Martin F."/>
        </authorList>
    </citation>
    <scope>NUCLEOTIDE SEQUENCE [LARGE SCALE GENOMIC DNA]</scope>
    <source>
        <strain evidence="3">LaAM-08-1</strain>
    </source>
</reference>
<evidence type="ECO:0000313" key="3">
    <source>
        <dbReference type="Proteomes" id="UP000054477"/>
    </source>
</evidence>
<gene>
    <name evidence="2" type="ORF">K443DRAFT_15365</name>
</gene>
<feature type="region of interest" description="Disordered" evidence="1">
    <location>
        <begin position="1"/>
        <end position="126"/>
    </location>
</feature>
<keyword evidence="3" id="KW-1185">Reference proteome</keyword>
<evidence type="ECO:0000313" key="2">
    <source>
        <dbReference type="EMBL" id="KIJ90278.1"/>
    </source>
</evidence>
<dbReference type="EMBL" id="KN839228">
    <property type="protein sequence ID" value="KIJ90278.1"/>
    <property type="molecule type" value="Genomic_DNA"/>
</dbReference>
<name>A0A0C9WR32_9AGAR</name>
<reference evidence="2 3" key="1">
    <citation type="submission" date="2014-04" db="EMBL/GenBank/DDBJ databases">
        <authorList>
            <consortium name="DOE Joint Genome Institute"/>
            <person name="Kuo A."/>
            <person name="Kohler A."/>
            <person name="Nagy L.G."/>
            <person name="Floudas D."/>
            <person name="Copeland A."/>
            <person name="Barry K.W."/>
            <person name="Cichocki N."/>
            <person name="Veneault-Fourrey C."/>
            <person name="LaButti K."/>
            <person name="Lindquist E.A."/>
            <person name="Lipzen A."/>
            <person name="Lundell T."/>
            <person name="Morin E."/>
            <person name="Murat C."/>
            <person name="Sun H."/>
            <person name="Tunlid A."/>
            <person name="Henrissat B."/>
            <person name="Grigoriev I.V."/>
            <person name="Hibbett D.S."/>
            <person name="Martin F."/>
            <person name="Nordberg H.P."/>
            <person name="Cantor M.N."/>
            <person name="Hua S.X."/>
        </authorList>
    </citation>
    <scope>NUCLEOTIDE SEQUENCE [LARGE SCALE GENOMIC DNA]</scope>
    <source>
        <strain evidence="2 3">LaAM-08-1</strain>
    </source>
</reference>
<protein>
    <submittedName>
        <fullName evidence="2">Uncharacterized protein</fullName>
    </submittedName>
</protein>
<evidence type="ECO:0000256" key="1">
    <source>
        <dbReference type="SAM" id="MobiDB-lite"/>
    </source>
</evidence>
<dbReference type="Proteomes" id="UP000054477">
    <property type="component" value="Unassembled WGS sequence"/>
</dbReference>
<dbReference type="AlphaFoldDB" id="A0A0C9WR32"/>
<organism evidence="2 3">
    <name type="scientific">Laccaria amethystina LaAM-08-1</name>
    <dbReference type="NCBI Taxonomy" id="1095629"/>
    <lineage>
        <taxon>Eukaryota</taxon>
        <taxon>Fungi</taxon>
        <taxon>Dikarya</taxon>
        <taxon>Basidiomycota</taxon>
        <taxon>Agaricomycotina</taxon>
        <taxon>Agaricomycetes</taxon>
        <taxon>Agaricomycetidae</taxon>
        <taxon>Agaricales</taxon>
        <taxon>Agaricineae</taxon>
        <taxon>Hydnangiaceae</taxon>
        <taxon>Laccaria</taxon>
    </lineage>
</organism>
<proteinExistence type="predicted"/>
<accession>A0A0C9WR32</accession>